<dbReference type="SUPFAM" id="SSF50978">
    <property type="entry name" value="WD40 repeat-like"/>
    <property type="match status" value="2"/>
</dbReference>
<feature type="coiled-coil region" evidence="10">
    <location>
        <begin position="1647"/>
        <end position="1674"/>
    </location>
</feature>
<dbReference type="Pfam" id="PF25828">
    <property type="entry name" value="CC_Cfap43"/>
    <property type="match status" value="1"/>
</dbReference>
<dbReference type="PANTHER" id="PTHR14885">
    <property type="entry name" value="CILIA- AND FLAGELLA-ASSOCIATED PROTEIN 43-RELATED"/>
    <property type="match status" value="1"/>
</dbReference>
<dbReference type="InterPro" id="IPR015943">
    <property type="entry name" value="WD40/YVTN_repeat-like_dom_sf"/>
</dbReference>
<organism evidence="12 13">
    <name type="scientific">Saccoglossus kowalevskii</name>
    <name type="common">Acorn worm</name>
    <dbReference type="NCBI Taxonomy" id="10224"/>
    <lineage>
        <taxon>Eukaryota</taxon>
        <taxon>Metazoa</taxon>
        <taxon>Hemichordata</taxon>
        <taxon>Enteropneusta</taxon>
        <taxon>Harrimaniidae</taxon>
        <taxon>Saccoglossus</taxon>
    </lineage>
</organism>
<protein>
    <recommendedName>
        <fullName evidence="9">Cilia- and flagella-associated protein 43</fullName>
    </recommendedName>
</protein>
<evidence type="ECO:0000256" key="9">
    <source>
        <dbReference type="ARBA" id="ARBA00023662"/>
    </source>
</evidence>
<feature type="compositionally biased region" description="Basic and acidic residues" evidence="11">
    <location>
        <begin position="835"/>
        <end position="850"/>
    </location>
</feature>
<evidence type="ECO:0000256" key="11">
    <source>
        <dbReference type="SAM" id="MobiDB-lite"/>
    </source>
</evidence>
<proteinExistence type="inferred from homology"/>
<dbReference type="Pfam" id="PF00400">
    <property type="entry name" value="WD40"/>
    <property type="match status" value="1"/>
</dbReference>
<evidence type="ECO:0000256" key="1">
    <source>
        <dbReference type="ARBA" id="ARBA00004430"/>
    </source>
</evidence>
<evidence type="ECO:0000256" key="3">
    <source>
        <dbReference type="ARBA" id="ARBA00022574"/>
    </source>
</evidence>
<keyword evidence="2" id="KW-0963">Cytoplasm</keyword>
<feature type="compositionally biased region" description="Acidic residues" evidence="11">
    <location>
        <begin position="1035"/>
        <end position="1044"/>
    </location>
</feature>
<dbReference type="PANTHER" id="PTHR14885:SF1">
    <property type="entry name" value="CILIA- AND FLAGELLA-ASSOCIATED PROTEIN 43"/>
    <property type="match status" value="1"/>
</dbReference>
<feature type="coiled-coil region" evidence="10">
    <location>
        <begin position="874"/>
        <end position="908"/>
    </location>
</feature>
<feature type="coiled-coil region" evidence="10">
    <location>
        <begin position="1230"/>
        <end position="1275"/>
    </location>
</feature>
<dbReference type="Gene3D" id="2.130.10.10">
    <property type="entry name" value="YVTN repeat-like/Quinoprotein amine dehydrogenase"/>
    <property type="match status" value="3"/>
</dbReference>
<evidence type="ECO:0000256" key="8">
    <source>
        <dbReference type="ARBA" id="ARBA00023605"/>
    </source>
</evidence>
<evidence type="ECO:0000256" key="10">
    <source>
        <dbReference type="SAM" id="Coils"/>
    </source>
</evidence>
<keyword evidence="4" id="KW-0677">Repeat</keyword>
<evidence type="ECO:0000256" key="2">
    <source>
        <dbReference type="ARBA" id="ARBA00022490"/>
    </source>
</evidence>
<evidence type="ECO:0000256" key="5">
    <source>
        <dbReference type="ARBA" id="ARBA00023054"/>
    </source>
</evidence>
<evidence type="ECO:0000256" key="4">
    <source>
        <dbReference type="ARBA" id="ARBA00022737"/>
    </source>
</evidence>
<feature type="coiled-coil region" evidence="10">
    <location>
        <begin position="1476"/>
        <end position="1503"/>
    </location>
</feature>
<comment type="subcellular location">
    <subcellularLocation>
        <location evidence="1">Cytoplasm</location>
        <location evidence="1">Cytoskeleton</location>
        <location evidence="1">Cilium axoneme</location>
    </subcellularLocation>
</comment>
<feature type="region of interest" description="Disordered" evidence="11">
    <location>
        <begin position="824"/>
        <end position="867"/>
    </location>
</feature>
<dbReference type="InterPro" id="IPR036322">
    <property type="entry name" value="WD40_repeat_dom_sf"/>
</dbReference>
<dbReference type="SUPFAM" id="SSF82171">
    <property type="entry name" value="DPP6 N-terminal domain-like"/>
    <property type="match status" value="1"/>
</dbReference>
<dbReference type="RefSeq" id="XP_006816749.1">
    <property type="nucleotide sequence ID" value="XM_006816686.1"/>
</dbReference>
<sequence>MDTIGSLDLGWAQGYNGSKADYINHNTLCYACGSNIKFYNTEDKKETVHPSPGEGINTIAVSGSYHVVAIAEQAINPRIFIHMQSGFLHKSICENGAQLEYVALAFSYSGRFLASYSGLPEFKLTIWMWETGEKLCSQGLNGLSCSTLSFNPIDWHKVCVAGNEQLSFWNIEQCNKKFLLIPSKVLLPAEDGTVDNAPDRITSGATNRAAQQAIKIDLPTKAGIVGEMAETFEGIKDDLKIKVVPVSHCWTAKGEVYVGCEGGQLLRVDSESQKVDVLFRPSIPSKMGSDELDGRPSTPITEDPESTSTVSPSYNNVMRDGSLTCMALHKDGLFVGGEDGTLRCLNIARNDISLADSWPLGSPITSLCFSTNYTKLAIGSPKSMVSVIDNVLPLVVEYTVSTVYVATNCHDWESQQKGVIVVVLFIYMTQIILELQDLLFDHHHGNFVGVDVLAPGNQHCVTVREDGEVQVWSLDKPELVSSIAIAKSASSIACSPSSRTVAIGTLTGHVYFVEFSNVDNPRIITRLHIHHNPVSHLVYEQYGRYLLTGSDDGHIFIIDPRPSTDFKIMGHLPIEGQVMSISCNTPQKNGHTKVVVTANPFQDGKISAGHKIIQFDIKKDFIKDCNDQYYNSLKRDLKDEVINRMNLNFAIPSYGAAVAPGEIIYALSYNHKKLSKIQLPDEPPKKENNKASYLQPTNEFAGHELPGGNVLLSPHQEWIATSAPDGRLLVRAMDALDCTVNVVSHSYRTGGVKCTVFSSDSMYMMTCGVGDGTLNCYAWNLSASGKNKASSAIETFRTVNAALTGIRKKEDDVSANMLEWFPSASQPESRAPSVVEKETQEKSEKKKAMESDEIYTTPTPTPGDDPTWLELQEIEALKEEDKQYSNEKRLLRTEVRDLRRTIQSMMKENEVLPDTEQLAHHEFNLDVEEQQRLQAEGDAEVEQIHEDIEFENLAKIYLRDVIKQTCWDSMAVKGRSLKGFRNFVEVTNYPMRGRTKEEIGMLGYVSQQRQIEIAESEARKEIIELPIKPGTAGGDEIEDEDSEEGDGKEHPSTTGSLGAMYGGGNPLFYSQFELHTKQQKQNQIVLLKDAIYRIKTNFNKDFDEVYKMKDMEIARIKQKNVRIRKVLEDLNSKEEVWQPEWTIEEKPERLLTVDDSEVKVEKYISPEQRSKLEEEERKEEERLLREKGDNARERALDMMMGGVLEVKKEDELKKDIPVPAFMSKAAEEWSEEEKKQAAEYEKKVKELNEEREKYRKTLDAELKKIQTTLADTTANFDDKLTDLFHKKIKTEMVINQEELKIVRLQYSLLQEEELQTKEFELNRRLKSRQSKKNSTGTSVHTAKKESDSFRDTYDILVAEDKVLDKAFRREFYDTPAQIVDQLYKLFRRRPRGRRGAEPSMDVLVSGSPYGDRPVSPQQQLLNILKGLEDLDDESHMPEGVEYSAWQKMTLARRSKVESEQNVKQKALISADLSAFLQKRQEEDENLKAEIDELLEAQLRVQDEKLRFMCNLEIQFLLKQGQIEVFPGPFIYDHSDSILIHRGVVEDLNATIRQLGEQKIAAMTESKDFRKGIHVLEWEHKKNLMQIEDLMNKARDIQMLKVTRQLQAYLNDSNHESKIQQEIGKLEETLDLQDRHHEKNVRERKDILSQIRKIIRRKEKENGKLLRELQELNVSVTERKHINSVNADKHADSGAEKRMHDIVQRRKLVDLAKAQAQEVAVLRAEVERLRMRTFPALVQVEH</sequence>
<feature type="region of interest" description="Disordered" evidence="11">
    <location>
        <begin position="282"/>
        <end position="311"/>
    </location>
</feature>
<feature type="region of interest" description="Disordered" evidence="11">
    <location>
        <begin position="1027"/>
        <end position="1055"/>
    </location>
</feature>
<gene>
    <name evidence="13" type="primary">LOC100377024</name>
</gene>
<dbReference type="GeneID" id="100377024"/>
<evidence type="ECO:0000313" key="13">
    <source>
        <dbReference type="RefSeq" id="XP_006816749.1"/>
    </source>
</evidence>
<accession>A0ABM0M9Q8</accession>
<keyword evidence="6" id="KW-0206">Cytoskeleton</keyword>
<keyword evidence="3" id="KW-0853">WD repeat</keyword>
<keyword evidence="5 10" id="KW-0175">Coiled coil</keyword>
<feature type="region of interest" description="Disordered" evidence="11">
    <location>
        <begin position="1325"/>
        <end position="1344"/>
    </location>
</feature>
<dbReference type="InterPro" id="IPR001680">
    <property type="entry name" value="WD40_rpt"/>
</dbReference>
<comment type="similarity">
    <text evidence="8">Belongs to the CFAP43 family.</text>
</comment>
<evidence type="ECO:0000256" key="7">
    <source>
        <dbReference type="ARBA" id="ARBA00023273"/>
    </source>
</evidence>
<feature type="compositionally biased region" description="Low complexity" evidence="11">
    <location>
        <begin position="856"/>
        <end position="866"/>
    </location>
</feature>
<evidence type="ECO:0000256" key="6">
    <source>
        <dbReference type="ARBA" id="ARBA00023212"/>
    </source>
</evidence>
<evidence type="ECO:0000313" key="12">
    <source>
        <dbReference type="Proteomes" id="UP000694865"/>
    </source>
</evidence>
<reference evidence="13" key="1">
    <citation type="submission" date="2025-08" db="UniProtKB">
        <authorList>
            <consortium name="RefSeq"/>
        </authorList>
    </citation>
    <scope>IDENTIFICATION</scope>
    <source>
        <tissue evidence="13">Testes</tissue>
    </source>
</reference>
<keyword evidence="7" id="KW-0966">Cell projection</keyword>
<keyword evidence="12" id="KW-1185">Reference proteome</keyword>
<dbReference type="SMART" id="SM00320">
    <property type="entry name" value="WD40"/>
    <property type="match status" value="8"/>
</dbReference>
<dbReference type="Proteomes" id="UP000694865">
    <property type="component" value="Unplaced"/>
</dbReference>
<name>A0ABM0M9Q8_SACKO</name>